<sequence>MFQEAPIYRQLVAERGDVPAQVRGEAERIRSDLQRVMPPLKASAPAAAEHAWPGAPAAAEHAWPGAPTGLALPPGTQRG</sequence>
<reference evidence="2" key="1">
    <citation type="submission" date="2022-10" db="EMBL/GenBank/DDBJ databases">
        <title>The complete genomes of actinobacterial strains from the NBC collection.</title>
        <authorList>
            <person name="Joergensen T.S."/>
            <person name="Alvarez Arevalo M."/>
            <person name="Sterndorff E.B."/>
            <person name="Faurdal D."/>
            <person name="Vuksanovic O."/>
            <person name="Mourched A.-S."/>
            <person name="Charusanti P."/>
            <person name="Shaw S."/>
            <person name="Blin K."/>
            <person name="Weber T."/>
        </authorList>
    </citation>
    <scope>NUCLEOTIDE SEQUENCE</scope>
    <source>
        <strain evidence="2">NBC_01393</strain>
    </source>
</reference>
<dbReference type="AlphaFoldDB" id="A0AAU3ICF1"/>
<protein>
    <submittedName>
        <fullName evidence="2">Uncharacterized protein</fullName>
    </submittedName>
</protein>
<evidence type="ECO:0000313" key="2">
    <source>
        <dbReference type="EMBL" id="WTZ14085.1"/>
    </source>
</evidence>
<proteinExistence type="predicted"/>
<feature type="region of interest" description="Disordered" evidence="1">
    <location>
        <begin position="40"/>
        <end position="79"/>
    </location>
</feature>
<evidence type="ECO:0000256" key="1">
    <source>
        <dbReference type="SAM" id="MobiDB-lite"/>
    </source>
</evidence>
<accession>A0AAU3ICF1</accession>
<name>A0AAU3ICF1_9ACTN</name>
<dbReference type="EMBL" id="CP109546">
    <property type="protein sequence ID" value="WTZ14085.1"/>
    <property type="molecule type" value="Genomic_DNA"/>
</dbReference>
<organism evidence="2">
    <name type="scientific">Streptomyces sp. NBC_01393</name>
    <dbReference type="NCBI Taxonomy" id="2903851"/>
    <lineage>
        <taxon>Bacteria</taxon>
        <taxon>Bacillati</taxon>
        <taxon>Actinomycetota</taxon>
        <taxon>Actinomycetes</taxon>
        <taxon>Kitasatosporales</taxon>
        <taxon>Streptomycetaceae</taxon>
        <taxon>Streptomyces</taxon>
    </lineage>
</organism>
<gene>
    <name evidence="2" type="ORF">OG699_42690</name>
</gene>
<feature type="compositionally biased region" description="Low complexity" evidence="1">
    <location>
        <begin position="44"/>
        <end position="79"/>
    </location>
</feature>